<feature type="chain" id="PRO_5045481973" evidence="1">
    <location>
        <begin position="21"/>
        <end position="61"/>
    </location>
</feature>
<proteinExistence type="predicted"/>
<organism evidence="2 3">
    <name type="scientific">Catenulispora pinistramenti</name>
    <dbReference type="NCBI Taxonomy" id="2705254"/>
    <lineage>
        <taxon>Bacteria</taxon>
        <taxon>Bacillati</taxon>
        <taxon>Actinomycetota</taxon>
        <taxon>Actinomycetes</taxon>
        <taxon>Catenulisporales</taxon>
        <taxon>Catenulisporaceae</taxon>
        <taxon>Catenulispora</taxon>
    </lineage>
</organism>
<comment type="caution">
    <text evidence="2">The sequence shown here is derived from an EMBL/GenBank/DDBJ whole genome shotgun (WGS) entry which is preliminary data.</text>
</comment>
<accession>A0ABS5L282</accession>
<keyword evidence="3" id="KW-1185">Reference proteome</keyword>
<sequence>MSPLTRVVTLAAAIAVAAWAGVETTGRAAPQPTRSASATGRANALSAAAPRFLHIPSRVAP</sequence>
<feature type="signal peptide" evidence="1">
    <location>
        <begin position="1"/>
        <end position="20"/>
    </location>
</feature>
<feature type="non-terminal residue" evidence="2">
    <location>
        <position position="61"/>
    </location>
</feature>
<evidence type="ECO:0000256" key="1">
    <source>
        <dbReference type="SAM" id="SignalP"/>
    </source>
</evidence>
<dbReference type="RefSeq" id="WP_212018021.1">
    <property type="nucleotide sequence ID" value="NZ_JAAFYZ010000189.1"/>
</dbReference>
<name>A0ABS5L282_9ACTN</name>
<dbReference type="Proteomes" id="UP000730482">
    <property type="component" value="Unassembled WGS sequence"/>
</dbReference>
<dbReference type="EMBL" id="JAAFYZ010000189">
    <property type="protein sequence ID" value="MBS2552440.1"/>
    <property type="molecule type" value="Genomic_DNA"/>
</dbReference>
<evidence type="ECO:0000313" key="3">
    <source>
        <dbReference type="Proteomes" id="UP000730482"/>
    </source>
</evidence>
<reference evidence="2 3" key="1">
    <citation type="submission" date="2020-02" db="EMBL/GenBank/DDBJ databases">
        <title>Acidophilic actinobacteria isolated from forest soil.</title>
        <authorList>
            <person name="Golinska P."/>
        </authorList>
    </citation>
    <scope>NUCLEOTIDE SEQUENCE [LARGE SCALE GENOMIC DNA]</scope>
    <source>
        <strain evidence="2 3">NL8</strain>
    </source>
</reference>
<evidence type="ECO:0000313" key="2">
    <source>
        <dbReference type="EMBL" id="MBS2552440.1"/>
    </source>
</evidence>
<protein>
    <submittedName>
        <fullName evidence="2">Uncharacterized protein</fullName>
    </submittedName>
</protein>
<gene>
    <name evidence="2" type="ORF">KGQ19_36865</name>
</gene>
<keyword evidence="1" id="KW-0732">Signal</keyword>